<accession>A0A0E9PJZ8</accession>
<evidence type="ECO:0000313" key="1">
    <source>
        <dbReference type="EMBL" id="JAH04395.1"/>
    </source>
</evidence>
<dbReference type="EMBL" id="GBXM01104182">
    <property type="protein sequence ID" value="JAH04395.1"/>
    <property type="molecule type" value="Transcribed_RNA"/>
</dbReference>
<proteinExistence type="predicted"/>
<protein>
    <submittedName>
        <fullName evidence="1">Uncharacterized protein</fullName>
    </submittedName>
</protein>
<name>A0A0E9PJZ8_ANGAN</name>
<reference evidence="1" key="1">
    <citation type="submission" date="2014-11" db="EMBL/GenBank/DDBJ databases">
        <authorList>
            <person name="Amaro Gonzalez C."/>
        </authorList>
    </citation>
    <scope>NUCLEOTIDE SEQUENCE</scope>
</reference>
<reference evidence="1" key="2">
    <citation type="journal article" date="2015" name="Fish Shellfish Immunol.">
        <title>Early steps in the European eel (Anguilla anguilla)-Vibrio vulnificus interaction in the gills: Role of the RtxA13 toxin.</title>
        <authorList>
            <person name="Callol A."/>
            <person name="Pajuelo D."/>
            <person name="Ebbesson L."/>
            <person name="Teles M."/>
            <person name="MacKenzie S."/>
            <person name="Amaro C."/>
        </authorList>
    </citation>
    <scope>NUCLEOTIDE SEQUENCE</scope>
</reference>
<sequence>MRLFPLLGTVLLSRVFRHTCSWLWLYALLCVALDKSVCQTPVM</sequence>
<dbReference type="AlphaFoldDB" id="A0A0E9PJZ8"/>
<organism evidence="1">
    <name type="scientific">Anguilla anguilla</name>
    <name type="common">European freshwater eel</name>
    <name type="synonym">Muraena anguilla</name>
    <dbReference type="NCBI Taxonomy" id="7936"/>
    <lineage>
        <taxon>Eukaryota</taxon>
        <taxon>Metazoa</taxon>
        <taxon>Chordata</taxon>
        <taxon>Craniata</taxon>
        <taxon>Vertebrata</taxon>
        <taxon>Euteleostomi</taxon>
        <taxon>Actinopterygii</taxon>
        <taxon>Neopterygii</taxon>
        <taxon>Teleostei</taxon>
        <taxon>Anguilliformes</taxon>
        <taxon>Anguillidae</taxon>
        <taxon>Anguilla</taxon>
    </lineage>
</organism>